<gene>
    <name evidence="4" type="ORF">SAMN05444280_13241</name>
</gene>
<dbReference type="PANTHER" id="PTHR10772:SF63">
    <property type="entry name" value="20 KDA CHAPERONIN, CHLOROPLASTIC"/>
    <property type="match status" value="1"/>
</dbReference>
<dbReference type="GO" id="GO:0005524">
    <property type="term" value="F:ATP binding"/>
    <property type="evidence" value="ECO:0007669"/>
    <property type="project" value="InterPro"/>
</dbReference>
<dbReference type="InterPro" id="IPR020818">
    <property type="entry name" value="Chaperonin_GroES"/>
</dbReference>
<dbReference type="PANTHER" id="PTHR10772">
    <property type="entry name" value="10 KDA HEAT SHOCK PROTEIN"/>
    <property type="match status" value="1"/>
</dbReference>
<comment type="subunit">
    <text evidence="3">Heptamer of 7 subunits arranged in a ring.</text>
</comment>
<dbReference type="InterPro" id="IPR011032">
    <property type="entry name" value="GroES-like_sf"/>
</dbReference>
<dbReference type="GO" id="GO:0051087">
    <property type="term" value="F:protein-folding chaperone binding"/>
    <property type="evidence" value="ECO:0007669"/>
    <property type="project" value="TreeGrafter"/>
</dbReference>
<evidence type="ECO:0000256" key="1">
    <source>
        <dbReference type="ARBA" id="ARBA00006975"/>
    </source>
</evidence>
<name>A0A1M6MF24_9BACT</name>
<dbReference type="PRINTS" id="PR00297">
    <property type="entry name" value="CHAPERONIN10"/>
</dbReference>
<dbReference type="GO" id="GO:0044183">
    <property type="term" value="F:protein folding chaperone"/>
    <property type="evidence" value="ECO:0007669"/>
    <property type="project" value="InterPro"/>
</dbReference>
<dbReference type="OrthoDB" id="9806791at2"/>
<dbReference type="Gene3D" id="2.30.33.40">
    <property type="entry name" value="GroES chaperonin"/>
    <property type="match status" value="1"/>
</dbReference>
<evidence type="ECO:0000313" key="5">
    <source>
        <dbReference type="Proteomes" id="UP000184050"/>
    </source>
</evidence>
<reference evidence="4 5" key="1">
    <citation type="submission" date="2016-11" db="EMBL/GenBank/DDBJ databases">
        <authorList>
            <person name="Jaros S."/>
            <person name="Januszkiewicz K."/>
            <person name="Wedrychowicz H."/>
        </authorList>
    </citation>
    <scope>NUCLEOTIDE SEQUENCE [LARGE SCALE GENOMIC DNA]</scope>
    <source>
        <strain evidence="4 5">DSM 27063</strain>
    </source>
</reference>
<dbReference type="SUPFAM" id="SSF50129">
    <property type="entry name" value="GroES-like"/>
    <property type="match status" value="1"/>
</dbReference>
<protein>
    <recommendedName>
        <fullName evidence="3">10 kDa chaperonin</fullName>
    </recommendedName>
</protein>
<keyword evidence="5" id="KW-1185">Reference proteome</keyword>
<sequence>MKELQPINQNVLLELKEETAEQKTAAGIIIPDSAQEKQEVATVVAISNIENAEIAPGDEVLYKKFSGTEIDFDGNKYLLVPYADVLSKVVETESI</sequence>
<comment type="similarity">
    <text evidence="1 3">Belongs to the GroES chaperonin family.</text>
</comment>
<dbReference type="CDD" id="cd00320">
    <property type="entry name" value="cpn10"/>
    <property type="match status" value="1"/>
</dbReference>
<dbReference type="Pfam" id="PF00166">
    <property type="entry name" value="Cpn10"/>
    <property type="match status" value="1"/>
</dbReference>
<evidence type="ECO:0000256" key="3">
    <source>
        <dbReference type="RuleBase" id="RU000535"/>
    </source>
</evidence>
<dbReference type="Proteomes" id="UP000184050">
    <property type="component" value="Unassembled WGS sequence"/>
</dbReference>
<evidence type="ECO:0000256" key="2">
    <source>
        <dbReference type="ARBA" id="ARBA00023186"/>
    </source>
</evidence>
<evidence type="ECO:0000313" key="4">
    <source>
        <dbReference type="EMBL" id="SHJ82074.1"/>
    </source>
</evidence>
<dbReference type="RefSeq" id="WP_073172470.1">
    <property type="nucleotide sequence ID" value="NZ_FQZE01000032.1"/>
</dbReference>
<keyword evidence="2 3" id="KW-0143">Chaperone</keyword>
<dbReference type="GO" id="GO:0051082">
    <property type="term" value="F:unfolded protein binding"/>
    <property type="evidence" value="ECO:0007669"/>
    <property type="project" value="TreeGrafter"/>
</dbReference>
<dbReference type="FunFam" id="2.30.33.40:FF:000001">
    <property type="entry name" value="10 kDa chaperonin"/>
    <property type="match status" value="1"/>
</dbReference>
<dbReference type="STRING" id="1168035.SAMN05444280_13241"/>
<dbReference type="EMBL" id="FQZE01000032">
    <property type="protein sequence ID" value="SHJ82074.1"/>
    <property type="molecule type" value="Genomic_DNA"/>
</dbReference>
<organism evidence="4 5">
    <name type="scientific">Tangfeifania diversioriginum</name>
    <dbReference type="NCBI Taxonomy" id="1168035"/>
    <lineage>
        <taxon>Bacteria</taxon>
        <taxon>Pseudomonadati</taxon>
        <taxon>Bacteroidota</taxon>
        <taxon>Bacteroidia</taxon>
        <taxon>Marinilabiliales</taxon>
        <taxon>Prolixibacteraceae</taxon>
        <taxon>Tangfeifania</taxon>
    </lineage>
</organism>
<dbReference type="InterPro" id="IPR037124">
    <property type="entry name" value="Chaperonin_GroES_sf"/>
</dbReference>
<comment type="function">
    <text evidence="3">Together with the chaperonin GroEL, plays an essential role in assisting protein folding. The GroEL-GroES system forms a nano-cage that allows encapsulation of the non-native substrate proteins and provides a physical environment optimized to promote and accelerate protein folding. GroES binds to the apical surface of the GroEL ring, thereby capping the opening of the GroEL channel.</text>
</comment>
<dbReference type="GO" id="GO:0046872">
    <property type="term" value="F:metal ion binding"/>
    <property type="evidence" value="ECO:0007669"/>
    <property type="project" value="TreeGrafter"/>
</dbReference>
<proteinExistence type="inferred from homology"/>
<dbReference type="AlphaFoldDB" id="A0A1M6MF24"/>
<dbReference type="SMART" id="SM00883">
    <property type="entry name" value="Cpn10"/>
    <property type="match status" value="1"/>
</dbReference>
<accession>A0A1M6MF24</accession>